<dbReference type="EMBL" id="JAEUBD010001178">
    <property type="protein sequence ID" value="KAH3664907.1"/>
    <property type="molecule type" value="Genomic_DNA"/>
</dbReference>
<reference evidence="2" key="2">
    <citation type="submission" date="2021-01" db="EMBL/GenBank/DDBJ databases">
        <authorList>
            <person name="Schikora-Tamarit M.A."/>
        </authorList>
    </citation>
    <scope>NUCLEOTIDE SEQUENCE</scope>
    <source>
        <strain evidence="2">NCAIM Y.01608</strain>
    </source>
</reference>
<dbReference type="AlphaFoldDB" id="A0A1B7SET7"/>
<keyword evidence="3" id="KW-1185">Reference proteome</keyword>
<dbReference type="Proteomes" id="UP000788993">
    <property type="component" value="Unassembled WGS sequence"/>
</dbReference>
<gene>
    <name evidence="2" type="ORF">OGATHE_003722</name>
</gene>
<feature type="region of interest" description="Disordered" evidence="1">
    <location>
        <begin position="1"/>
        <end position="57"/>
    </location>
</feature>
<accession>A0A1B7SET7</accession>
<organism evidence="2 3">
    <name type="scientific">Ogataea polymorpha</name>
    <dbReference type="NCBI Taxonomy" id="460523"/>
    <lineage>
        <taxon>Eukaryota</taxon>
        <taxon>Fungi</taxon>
        <taxon>Dikarya</taxon>
        <taxon>Ascomycota</taxon>
        <taxon>Saccharomycotina</taxon>
        <taxon>Pichiomycetes</taxon>
        <taxon>Pichiales</taxon>
        <taxon>Pichiaceae</taxon>
        <taxon>Ogataea</taxon>
    </lineage>
</organism>
<name>A0A1B7SET7_9ASCO</name>
<evidence type="ECO:0000313" key="3">
    <source>
        <dbReference type="Proteomes" id="UP000788993"/>
    </source>
</evidence>
<comment type="caution">
    <text evidence="2">The sequence shown here is derived from an EMBL/GenBank/DDBJ whole genome shotgun (WGS) entry which is preliminary data.</text>
</comment>
<protein>
    <submittedName>
        <fullName evidence="2">Uncharacterized protein</fullName>
    </submittedName>
</protein>
<dbReference type="OrthoDB" id="3063476at2759"/>
<dbReference type="PANTHER" id="PTHR34693:SF1">
    <property type="entry name" value="PROTEIN PAR32"/>
    <property type="match status" value="1"/>
</dbReference>
<dbReference type="PANTHER" id="PTHR34693">
    <property type="entry name" value="PROTEIN PAR32"/>
    <property type="match status" value="1"/>
</dbReference>
<reference evidence="2" key="1">
    <citation type="journal article" date="2021" name="Open Biol.">
        <title>Shared evolutionary footprints suggest mitochondrial oxidative damage underlies multiple complex I losses in fungi.</title>
        <authorList>
            <person name="Schikora-Tamarit M.A."/>
            <person name="Marcet-Houben M."/>
            <person name="Nosek J."/>
            <person name="Gabaldon T."/>
        </authorList>
    </citation>
    <scope>NUCLEOTIDE SEQUENCE</scope>
    <source>
        <strain evidence="2">NCAIM Y.01608</strain>
    </source>
</reference>
<dbReference type="InterPro" id="IPR053203">
    <property type="entry name" value="Cisplatin_resist-associated"/>
</dbReference>
<dbReference type="InterPro" id="IPR022024">
    <property type="entry name" value="DUF3602"/>
</dbReference>
<feature type="compositionally biased region" description="Basic and acidic residues" evidence="1">
    <location>
        <begin position="28"/>
        <end position="44"/>
    </location>
</feature>
<proteinExistence type="predicted"/>
<evidence type="ECO:0000313" key="2">
    <source>
        <dbReference type="EMBL" id="KAH3664907.1"/>
    </source>
</evidence>
<dbReference type="RefSeq" id="XP_018209934.1">
    <property type="nucleotide sequence ID" value="XM_018357146.1"/>
</dbReference>
<evidence type="ECO:0000256" key="1">
    <source>
        <dbReference type="SAM" id="MobiDB-lite"/>
    </source>
</evidence>
<dbReference type="Pfam" id="PF12223">
    <property type="entry name" value="DUF3602"/>
    <property type="match status" value="2"/>
</dbReference>
<sequence>MSDIRPVYSTGRGGAGNVVHQSAADEVVVPHETRSSFKQDEHGKFHYPTGRGGAGNVTELEAVPSPREDPAAIKEELSPVFSTGRGGAGNKVHVKGPTTIEQEMEQQLSPVHTVESAKKKASSSAVKTSGGILGKLKKIFK</sequence>